<feature type="domain" description="2Fe-2S ferredoxin-type" evidence="10">
    <location>
        <begin position="275"/>
        <end position="361"/>
    </location>
</feature>
<dbReference type="Gene3D" id="3.10.20.30">
    <property type="match status" value="1"/>
</dbReference>
<dbReference type="Pfam" id="PF00111">
    <property type="entry name" value="Fer2"/>
    <property type="match status" value="1"/>
</dbReference>
<reference evidence="12" key="1">
    <citation type="submission" date="2021-04" db="EMBL/GenBank/DDBJ databases">
        <title>Oceanospirillales bacteria with DddD are important DMSP degraders in coastal seawater.</title>
        <authorList>
            <person name="Liu J."/>
        </authorList>
    </citation>
    <scope>NUCLEOTIDE SEQUENCE</scope>
    <source>
        <strain evidence="12">D13-1</strain>
    </source>
</reference>
<dbReference type="CDD" id="cd00207">
    <property type="entry name" value="fer2"/>
    <property type="match status" value="1"/>
</dbReference>
<evidence type="ECO:0000256" key="3">
    <source>
        <dbReference type="ARBA" id="ARBA00022714"/>
    </source>
</evidence>
<evidence type="ECO:0000259" key="10">
    <source>
        <dbReference type="PROSITE" id="PS51085"/>
    </source>
</evidence>
<evidence type="ECO:0000256" key="5">
    <source>
        <dbReference type="ARBA" id="ARBA00022827"/>
    </source>
</evidence>
<dbReference type="PRINTS" id="PR00406">
    <property type="entry name" value="CYTB5RDTASE"/>
</dbReference>
<comment type="cofactor">
    <cofactor evidence="1">
        <name>FAD</name>
        <dbReference type="ChEBI" id="CHEBI:57692"/>
    </cofactor>
</comment>
<accession>A0ABY5HKI4</accession>
<dbReference type="InterPro" id="IPR001041">
    <property type="entry name" value="2Fe-2S_ferredoxin-type"/>
</dbReference>
<comment type="similarity">
    <text evidence="9">In the N-terminal section; belongs to the FAD-binding oxidoreductase type 6 family.</text>
</comment>
<evidence type="ECO:0000259" key="11">
    <source>
        <dbReference type="PROSITE" id="PS51384"/>
    </source>
</evidence>
<dbReference type="Gene3D" id="3.40.50.80">
    <property type="entry name" value="Nucleotide-binding domain of ferredoxin-NADP reductase (FNR) module"/>
    <property type="match status" value="1"/>
</dbReference>
<organism evidence="12 13">
    <name type="scientific">Marinobacterium rhizophilum</name>
    <dbReference type="NCBI Taxonomy" id="420402"/>
    <lineage>
        <taxon>Bacteria</taxon>
        <taxon>Pseudomonadati</taxon>
        <taxon>Pseudomonadota</taxon>
        <taxon>Gammaproteobacteria</taxon>
        <taxon>Oceanospirillales</taxon>
        <taxon>Oceanospirillaceae</taxon>
        <taxon>Marinobacterium</taxon>
    </lineage>
</organism>
<dbReference type="PANTHER" id="PTHR47354:SF6">
    <property type="entry name" value="NADH OXIDOREDUCTASE HCR"/>
    <property type="match status" value="1"/>
</dbReference>
<feature type="domain" description="FAD-binding FR-type" evidence="11">
    <location>
        <begin position="15"/>
        <end position="118"/>
    </location>
</feature>
<keyword evidence="4" id="KW-0479">Metal-binding</keyword>
<protein>
    <submittedName>
        <fullName evidence="12">Hybrid-cluster NAD(P)-dependent oxidoreductase</fullName>
    </submittedName>
</protein>
<evidence type="ECO:0000256" key="9">
    <source>
        <dbReference type="ARBA" id="ARBA00061434"/>
    </source>
</evidence>
<dbReference type="Pfam" id="PF00175">
    <property type="entry name" value="NAD_binding_1"/>
    <property type="match status" value="1"/>
</dbReference>
<evidence type="ECO:0000256" key="8">
    <source>
        <dbReference type="ARBA" id="ARBA00023014"/>
    </source>
</evidence>
<sequence length="361" mass="39550">MNMPVAIEHAVQCQTGQKTVRCLRIVNETRDVKTFWFGLKAGETLAFKPGQFLSMTFVIDGADQTRCYSISSTPNQPRQFSVTVKRVPGGQVSNWLHDSLDVGTELRVGTPAGHFNCIDIRADKWLLLSGGSGITPGMSMVRWMLQAGDYQDLHFVHSARSPEDIIFHDELLGLDRQWPDFRLSVVCEQAGGEHGWGGYRGRLNAELLNLICPDFRTRRILCCGPAPYMQGVRELLETLGYPMQQYVEESFGGAMVPQAKAPQAEAPKPADQVSAPVAIHYARSQKQGQGSTEQSLLDIALASGIWIESACRNGICGSCKVRKLEGSVSMSGAMALDAGQISEGYVLACCAYPLEDMTLDL</sequence>
<dbReference type="PROSITE" id="PS00197">
    <property type="entry name" value="2FE2S_FER_1"/>
    <property type="match status" value="1"/>
</dbReference>
<dbReference type="Pfam" id="PF00970">
    <property type="entry name" value="FAD_binding_6"/>
    <property type="match status" value="1"/>
</dbReference>
<dbReference type="SUPFAM" id="SSF63380">
    <property type="entry name" value="Riboflavin synthase domain-like"/>
    <property type="match status" value="1"/>
</dbReference>
<evidence type="ECO:0000256" key="4">
    <source>
        <dbReference type="ARBA" id="ARBA00022723"/>
    </source>
</evidence>
<dbReference type="PROSITE" id="PS51085">
    <property type="entry name" value="2FE2S_FER_2"/>
    <property type="match status" value="1"/>
</dbReference>
<dbReference type="InterPro" id="IPR036010">
    <property type="entry name" value="2Fe-2S_ferredoxin-like_sf"/>
</dbReference>
<dbReference type="PANTHER" id="PTHR47354">
    <property type="entry name" value="NADH OXIDOREDUCTASE HCR"/>
    <property type="match status" value="1"/>
</dbReference>
<evidence type="ECO:0000256" key="2">
    <source>
        <dbReference type="ARBA" id="ARBA00022630"/>
    </source>
</evidence>
<dbReference type="InterPro" id="IPR039261">
    <property type="entry name" value="FNR_nucleotide-bd"/>
</dbReference>
<evidence type="ECO:0000256" key="1">
    <source>
        <dbReference type="ARBA" id="ARBA00001974"/>
    </source>
</evidence>
<evidence type="ECO:0000313" key="12">
    <source>
        <dbReference type="EMBL" id="UTW12898.1"/>
    </source>
</evidence>
<keyword evidence="13" id="KW-1185">Reference proteome</keyword>
<evidence type="ECO:0000256" key="7">
    <source>
        <dbReference type="ARBA" id="ARBA00023004"/>
    </source>
</evidence>
<dbReference type="InterPro" id="IPR017927">
    <property type="entry name" value="FAD-bd_FR_type"/>
</dbReference>
<keyword evidence="7" id="KW-0408">Iron</keyword>
<dbReference type="InterPro" id="IPR006058">
    <property type="entry name" value="2Fe2S_fd_BS"/>
</dbReference>
<keyword evidence="5" id="KW-0274">FAD</keyword>
<keyword evidence="6" id="KW-0560">Oxidoreductase</keyword>
<evidence type="ECO:0000313" key="13">
    <source>
        <dbReference type="Proteomes" id="UP001058461"/>
    </source>
</evidence>
<name>A0ABY5HKI4_9GAMM</name>
<dbReference type="SUPFAM" id="SSF54292">
    <property type="entry name" value="2Fe-2S ferredoxin-like"/>
    <property type="match status" value="1"/>
</dbReference>
<dbReference type="SUPFAM" id="SSF52343">
    <property type="entry name" value="Ferredoxin reductase-like, C-terminal NADP-linked domain"/>
    <property type="match status" value="1"/>
</dbReference>
<dbReference type="RefSeq" id="WP_255855037.1">
    <property type="nucleotide sequence ID" value="NZ_CP073347.1"/>
</dbReference>
<keyword evidence="2" id="KW-0285">Flavoprotein</keyword>
<dbReference type="InterPro" id="IPR001433">
    <property type="entry name" value="OxRdtase_FAD/NAD-bd"/>
</dbReference>
<evidence type="ECO:0000256" key="6">
    <source>
        <dbReference type="ARBA" id="ARBA00023002"/>
    </source>
</evidence>
<dbReference type="InterPro" id="IPR017938">
    <property type="entry name" value="Riboflavin_synthase-like_b-brl"/>
</dbReference>
<proteinExistence type="inferred from homology"/>
<gene>
    <name evidence="12" type="ORF">KDW95_04275</name>
</gene>
<dbReference type="InterPro" id="IPR012675">
    <property type="entry name" value="Beta-grasp_dom_sf"/>
</dbReference>
<dbReference type="InterPro" id="IPR008333">
    <property type="entry name" value="Cbr1-like_FAD-bd_dom"/>
</dbReference>
<dbReference type="Proteomes" id="UP001058461">
    <property type="component" value="Chromosome"/>
</dbReference>
<keyword evidence="8" id="KW-0411">Iron-sulfur</keyword>
<dbReference type="InterPro" id="IPR050415">
    <property type="entry name" value="MRET"/>
</dbReference>
<dbReference type="CDD" id="cd06215">
    <property type="entry name" value="FNR_iron_sulfur_binding_1"/>
    <property type="match status" value="1"/>
</dbReference>
<dbReference type="PROSITE" id="PS51384">
    <property type="entry name" value="FAD_FR"/>
    <property type="match status" value="1"/>
</dbReference>
<dbReference type="EMBL" id="CP073347">
    <property type="protein sequence ID" value="UTW12898.1"/>
    <property type="molecule type" value="Genomic_DNA"/>
</dbReference>
<dbReference type="Gene3D" id="2.40.30.10">
    <property type="entry name" value="Translation factors"/>
    <property type="match status" value="1"/>
</dbReference>
<keyword evidence="3" id="KW-0001">2Fe-2S</keyword>